<dbReference type="PANTHER" id="PTHR43162:SF1">
    <property type="entry name" value="PRESTALK A DIFFERENTIATION PROTEIN A"/>
    <property type="match status" value="1"/>
</dbReference>
<sequence length="261" mass="28387">MRILVTGATGTVGRHVVDQLLTAGATVRALTRDPAAAALPSRVELVRGDLDAPAPELFEGVDRMYLLALGDPQHVTDLAKRAGVRRIVTLTSVVASETRERTERAVENSGLEWTHVRPGMFAANLLDWADAIKTTGVVREPYADARQTPVHEQDIAAVAATALLFDGHTGQTYPLSGPESLTKREQVAAIGAAVGLDLRFEQQSPDEWRTQVPGFVADFLLDLWRQATRTPEPVLSTVEDLLGRPARTLTEWAADHVGDFR</sequence>
<dbReference type="SUPFAM" id="SSF51735">
    <property type="entry name" value="NAD(P)-binding Rossmann-fold domains"/>
    <property type="match status" value="1"/>
</dbReference>
<evidence type="ECO:0000259" key="1">
    <source>
        <dbReference type="Pfam" id="PF13460"/>
    </source>
</evidence>
<dbReference type="InterPro" id="IPR051604">
    <property type="entry name" value="Ergot_Alk_Oxidoreductase"/>
</dbReference>
<dbReference type="InterPro" id="IPR016040">
    <property type="entry name" value="NAD(P)-bd_dom"/>
</dbReference>
<gene>
    <name evidence="2" type="ORF">GC106_21980</name>
</gene>
<accession>A0ABX2F129</accession>
<protein>
    <submittedName>
        <fullName evidence="2">NAD-dependent epimerase</fullName>
    </submittedName>
</protein>
<organism evidence="2 3">
    <name type="scientific">Kibdelosporangium persicum</name>
    <dbReference type="NCBI Taxonomy" id="2698649"/>
    <lineage>
        <taxon>Bacteria</taxon>
        <taxon>Bacillati</taxon>
        <taxon>Actinomycetota</taxon>
        <taxon>Actinomycetes</taxon>
        <taxon>Pseudonocardiales</taxon>
        <taxon>Pseudonocardiaceae</taxon>
        <taxon>Kibdelosporangium</taxon>
    </lineage>
</organism>
<feature type="domain" description="NAD(P)-binding" evidence="1">
    <location>
        <begin position="7"/>
        <end position="163"/>
    </location>
</feature>
<dbReference type="Gene3D" id="3.40.50.720">
    <property type="entry name" value="NAD(P)-binding Rossmann-like Domain"/>
    <property type="match status" value="1"/>
</dbReference>
<proteinExistence type="predicted"/>
<evidence type="ECO:0000313" key="2">
    <source>
        <dbReference type="EMBL" id="NRN64992.1"/>
    </source>
</evidence>
<dbReference type="Gene3D" id="3.90.25.10">
    <property type="entry name" value="UDP-galactose 4-epimerase, domain 1"/>
    <property type="match status" value="1"/>
</dbReference>
<keyword evidence="3" id="KW-1185">Reference proteome</keyword>
<dbReference type="Proteomes" id="UP000763557">
    <property type="component" value="Unassembled WGS sequence"/>
</dbReference>
<dbReference type="InterPro" id="IPR036291">
    <property type="entry name" value="NAD(P)-bd_dom_sf"/>
</dbReference>
<reference evidence="2 3" key="1">
    <citation type="submission" date="2020-01" db="EMBL/GenBank/DDBJ databases">
        <title>Kibdelosporangium persica a novel Actinomycetes from a hot desert in Iran.</title>
        <authorList>
            <person name="Safaei N."/>
            <person name="Zaburannyi N."/>
            <person name="Mueller R."/>
            <person name="Wink J."/>
        </authorList>
    </citation>
    <scope>NUCLEOTIDE SEQUENCE [LARGE SCALE GENOMIC DNA]</scope>
    <source>
        <strain evidence="2 3">4NS15</strain>
    </source>
</reference>
<comment type="caution">
    <text evidence="2">The sequence shown here is derived from an EMBL/GenBank/DDBJ whole genome shotgun (WGS) entry which is preliminary data.</text>
</comment>
<dbReference type="EMBL" id="JAAATY010000005">
    <property type="protein sequence ID" value="NRN64992.1"/>
    <property type="molecule type" value="Genomic_DNA"/>
</dbReference>
<dbReference type="Pfam" id="PF13460">
    <property type="entry name" value="NAD_binding_10"/>
    <property type="match status" value="1"/>
</dbReference>
<dbReference type="PANTHER" id="PTHR43162">
    <property type="match status" value="1"/>
</dbReference>
<dbReference type="RefSeq" id="WP_173128169.1">
    <property type="nucleotide sequence ID" value="NZ_CBCSGW010000040.1"/>
</dbReference>
<evidence type="ECO:0000313" key="3">
    <source>
        <dbReference type="Proteomes" id="UP000763557"/>
    </source>
</evidence>
<name>A0ABX2F129_9PSEU</name>